<dbReference type="GO" id="GO:0003700">
    <property type="term" value="F:DNA-binding transcription factor activity"/>
    <property type="evidence" value="ECO:0007669"/>
    <property type="project" value="InterPro"/>
</dbReference>
<protein>
    <submittedName>
        <fullName evidence="2">MarR family transcriptional regulator</fullName>
    </submittedName>
</protein>
<dbReference type="Pfam" id="PF12802">
    <property type="entry name" value="MarR_2"/>
    <property type="match status" value="1"/>
</dbReference>
<dbReference type="PANTHER" id="PTHR33164:SF99">
    <property type="entry name" value="MARR FAMILY REGULATORY PROTEIN"/>
    <property type="match status" value="1"/>
</dbReference>
<name>A0A917VE77_9NOCA</name>
<dbReference type="PANTHER" id="PTHR33164">
    <property type="entry name" value="TRANSCRIPTIONAL REGULATOR, MARR FAMILY"/>
    <property type="match status" value="1"/>
</dbReference>
<dbReference type="EMBL" id="BMMW01000006">
    <property type="protein sequence ID" value="GGK68280.1"/>
    <property type="molecule type" value="Genomic_DNA"/>
</dbReference>
<dbReference type="AlphaFoldDB" id="A0A917VE77"/>
<gene>
    <name evidence="2" type="ORF">GCM10011591_45480</name>
</gene>
<dbReference type="Proteomes" id="UP000612956">
    <property type="component" value="Unassembled WGS sequence"/>
</dbReference>
<evidence type="ECO:0000259" key="1">
    <source>
        <dbReference type="PROSITE" id="PS50995"/>
    </source>
</evidence>
<reference evidence="2" key="1">
    <citation type="journal article" date="2014" name="Int. J. Syst. Evol. Microbiol.">
        <title>Complete genome sequence of Corynebacterium casei LMG S-19264T (=DSM 44701T), isolated from a smear-ripened cheese.</title>
        <authorList>
            <consortium name="US DOE Joint Genome Institute (JGI-PGF)"/>
            <person name="Walter F."/>
            <person name="Albersmeier A."/>
            <person name="Kalinowski J."/>
            <person name="Ruckert C."/>
        </authorList>
    </citation>
    <scope>NUCLEOTIDE SEQUENCE</scope>
    <source>
        <strain evidence="2">CGMCC 4.7278</strain>
    </source>
</reference>
<proteinExistence type="predicted"/>
<dbReference type="InterPro" id="IPR036390">
    <property type="entry name" value="WH_DNA-bd_sf"/>
</dbReference>
<feature type="domain" description="HTH marR-type" evidence="1">
    <location>
        <begin position="1"/>
        <end position="135"/>
    </location>
</feature>
<dbReference type="InterPro" id="IPR036388">
    <property type="entry name" value="WH-like_DNA-bd_sf"/>
</dbReference>
<evidence type="ECO:0000313" key="3">
    <source>
        <dbReference type="Proteomes" id="UP000612956"/>
    </source>
</evidence>
<dbReference type="Gene3D" id="1.10.10.10">
    <property type="entry name" value="Winged helix-like DNA-binding domain superfamily/Winged helix DNA-binding domain"/>
    <property type="match status" value="1"/>
</dbReference>
<dbReference type="SMART" id="SM00347">
    <property type="entry name" value="HTH_MARR"/>
    <property type="match status" value="1"/>
</dbReference>
<dbReference type="InterPro" id="IPR039422">
    <property type="entry name" value="MarR/SlyA-like"/>
</dbReference>
<sequence length="135" mass="14438">MWSQLAGLYGRIEARLGVAVQRGHGIGLSEYRALEQLSTNMYGELRMQELADRIGLNQSSVTRLVGRLASSGLALRDTCPNDGRGVYAVITAEGRAKLRAARSDYAKALAEALDEAGPLADALRSAFAATVITDE</sequence>
<dbReference type="PROSITE" id="PS50995">
    <property type="entry name" value="HTH_MARR_2"/>
    <property type="match status" value="1"/>
</dbReference>
<evidence type="ECO:0000313" key="2">
    <source>
        <dbReference type="EMBL" id="GGK68280.1"/>
    </source>
</evidence>
<dbReference type="InterPro" id="IPR000835">
    <property type="entry name" value="HTH_MarR-typ"/>
</dbReference>
<reference evidence="2" key="2">
    <citation type="submission" date="2020-09" db="EMBL/GenBank/DDBJ databases">
        <authorList>
            <person name="Sun Q."/>
            <person name="Zhou Y."/>
        </authorList>
    </citation>
    <scope>NUCLEOTIDE SEQUENCE</scope>
    <source>
        <strain evidence="2">CGMCC 4.7278</strain>
    </source>
</reference>
<accession>A0A917VE77</accession>
<organism evidence="2 3">
    <name type="scientific">Nocardia camponoti</name>
    <dbReference type="NCBI Taxonomy" id="1616106"/>
    <lineage>
        <taxon>Bacteria</taxon>
        <taxon>Bacillati</taxon>
        <taxon>Actinomycetota</taxon>
        <taxon>Actinomycetes</taxon>
        <taxon>Mycobacteriales</taxon>
        <taxon>Nocardiaceae</taxon>
        <taxon>Nocardia</taxon>
    </lineage>
</organism>
<dbReference type="SUPFAM" id="SSF46785">
    <property type="entry name" value="Winged helix' DNA-binding domain"/>
    <property type="match status" value="1"/>
</dbReference>
<keyword evidence="3" id="KW-1185">Reference proteome</keyword>
<comment type="caution">
    <text evidence="2">The sequence shown here is derived from an EMBL/GenBank/DDBJ whole genome shotgun (WGS) entry which is preliminary data.</text>
</comment>
<dbReference type="GO" id="GO:0006950">
    <property type="term" value="P:response to stress"/>
    <property type="evidence" value="ECO:0007669"/>
    <property type="project" value="TreeGrafter"/>
</dbReference>